<dbReference type="Proteomes" id="UP000242188">
    <property type="component" value="Unassembled WGS sequence"/>
</dbReference>
<gene>
    <name evidence="1" type="ORF">KP79_PYT24235</name>
</gene>
<proteinExistence type="predicted"/>
<dbReference type="OrthoDB" id="3052721at2759"/>
<accession>A0A210QR97</accession>
<sequence length="170" mass="19015">MDVYNQCAVNKLERWSRDPSGLITGTETIWHGAKGRSVYDDYMERIAVKFARNDLLISLLKEMVQAGGAKLVSHAEEHLPDGIYANPSTQAISAFNSIGDVTNDIIESTFGMTAYVSSLIAVKRDKPVNWIFYSTLDVDKVCEVAMKSAKRKRYQRQVYFCMAAKACSNS</sequence>
<protein>
    <submittedName>
        <fullName evidence="1">Uncharacterized protein</fullName>
    </submittedName>
</protein>
<dbReference type="EMBL" id="NEDP02002300">
    <property type="protein sequence ID" value="OWF51262.1"/>
    <property type="molecule type" value="Genomic_DNA"/>
</dbReference>
<name>A0A210QR97_MIZYE</name>
<evidence type="ECO:0000313" key="1">
    <source>
        <dbReference type="EMBL" id="OWF51262.1"/>
    </source>
</evidence>
<dbReference type="AlphaFoldDB" id="A0A210QR97"/>
<organism evidence="1 2">
    <name type="scientific">Mizuhopecten yessoensis</name>
    <name type="common">Japanese scallop</name>
    <name type="synonym">Patinopecten yessoensis</name>
    <dbReference type="NCBI Taxonomy" id="6573"/>
    <lineage>
        <taxon>Eukaryota</taxon>
        <taxon>Metazoa</taxon>
        <taxon>Spiralia</taxon>
        <taxon>Lophotrochozoa</taxon>
        <taxon>Mollusca</taxon>
        <taxon>Bivalvia</taxon>
        <taxon>Autobranchia</taxon>
        <taxon>Pteriomorphia</taxon>
        <taxon>Pectinida</taxon>
        <taxon>Pectinoidea</taxon>
        <taxon>Pectinidae</taxon>
        <taxon>Mizuhopecten</taxon>
    </lineage>
</organism>
<keyword evidence="2" id="KW-1185">Reference proteome</keyword>
<evidence type="ECO:0000313" key="2">
    <source>
        <dbReference type="Proteomes" id="UP000242188"/>
    </source>
</evidence>
<reference evidence="1 2" key="1">
    <citation type="journal article" date="2017" name="Nat. Ecol. Evol.">
        <title>Scallop genome provides insights into evolution of bilaterian karyotype and development.</title>
        <authorList>
            <person name="Wang S."/>
            <person name="Zhang J."/>
            <person name="Jiao W."/>
            <person name="Li J."/>
            <person name="Xun X."/>
            <person name="Sun Y."/>
            <person name="Guo X."/>
            <person name="Huan P."/>
            <person name="Dong B."/>
            <person name="Zhang L."/>
            <person name="Hu X."/>
            <person name="Sun X."/>
            <person name="Wang J."/>
            <person name="Zhao C."/>
            <person name="Wang Y."/>
            <person name="Wang D."/>
            <person name="Huang X."/>
            <person name="Wang R."/>
            <person name="Lv J."/>
            <person name="Li Y."/>
            <person name="Zhang Z."/>
            <person name="Liu B."/>
            <person name="Lu W."/>
            <person name="Hui Y."/>
            <person name="Liang J."/>
            <person name="Zhou Z."/>
            <person name="Hou R."/>
            <person name="Li X."/>
            <person name="Liu Y."/>
            <person name="Li H."/>
            <person name="Ning X."/>
            <person name="Lin Y."/>
            <person name="Zhao L."/>
            <person name="Xing Q."/>
            <person name="Dou J."/>
            <person name="Li Y."/>
            <person name="Mao J."/>
            <person name="Guo H."/>
            <person name="Dou H."/>
            <person name="Li T."/>
            <person name="Mu C."/>
            <person name="Jiang W."/>
            <person name="Fu Q."/>
            <person name="Fu X."/>
            <person name="Miao Y."/>
            <person name="Liu J."/>
            <person name="Yu Q."/>
            <person name="Li R."/>
            <person name="Liao H."/>
            <person name="Li X."/>
            <person name="Kong Y."/>
            <person name="Jiang Z."/>
            <person name="Chourrout D."/>
            <person name="Li R."/>
            <person name="Bao Z."/>
        </authorList>
    </citation>
    <scope>NUCLEOTIDE SEQUENCE [LARGE SCALE GENOMIC DNA]</scope>
    <source>
        <strain evidence="1 2">PY_sf001</strain>
    </source>
</reference>
<comment type="caution">
    <text evidence="1">The sequence shown here is derived from an EMBL/GenBank/DDBJ whole genome shotgun (WGS) entry which is preliminary data.</text>
</comment>